<evidence type="ECO:0000256" key="5">
    <source>
        <dbReference type="ARBA" id="ARBA00022801"/>
    </source>
</evidence>
<keyword evidence="7" id="KW-0234">DNA repair</keyword>
<dbReference type="InterPro" id="IPR036237">
    <property type="entry name" value="Xyl_isomerase-like_sf"/>
</dbReference>
<evidence type="ECO:0000259" key="8">
    <source>
        <dbReference type="Pfam" id="PF01261"/>
    </source>
</evidence>
<dbReference type="Gene3D" id="3.20.20.150">
    <property type="entry name" value="Divalent-metal-dependent TIM barrel enzymes"/>
    <property type="match status" value="1"/>
</dbReference>
<dbReference type="SMART" id="SM00518">
    <property type="entry name" value="AP2Ec"/>
    <property type="match status" value="1"/>
</dbReference>
<evidence type="ECO:0000256" key="6">
    <source>
        <dbReference type="ARBA" id="ARBA00022833"/>
    </source>
</evidence>
<feature type="domain" description="Xylose isomerase-like TIM barrel" evidence="8">
    <location>
        <begin position="37"/>
        <end position="181"/>
    </location>
</feature>
<keyword evidence="5 9" id="KW-0378">Hydrolase</keyword>
<evidence type="ECO:0000256" key="1">
    <source>
        <dbReference type="ARBA" id="ARBA00001947"/>
    </source>
</evidence>
<reference evidence="9" key="1">
    <citation type="submission" date="2018-06" db="EMBL/GenBank/DDBJ databases">
        <authorList>
            <person name="Zhirakovskaya E."/>
        </authorList>
    </citation>
    <scope>NUCLEOTIDE SEQUENCE</scope>
</reference>
<organism evidence="9">
    <name type="scientific">hydrothermal vent metagenome</name>
    <dbReference type="NCBI Taxonomy" id="652676"/>
    <lineage>
        <taxon>unclassified sequences</taxon>
        <taxon>metagenomes</taxon>
        <taxon>ecological metagenomes</taxon>
    </lineage>
</organism>
<dbReference type="InterPro" id="IPR013022">
    <property type="entry name" value="Xyl_isomerase-like_TIM-brl"/>
</dbReference>
<dbReference type="GO" id="GO:0008081">
    <property type="term" value="F:phosphoric diester hydrolase activity"/>
    <property type="evidence" value="ECO:0007669"/>
    <property type="project" value="TreeGrafter"/>
</dbReference>
<protein>
    <submittedName>
        <fullName evidence="9">Endonuclease IV</fullName>
        <ecNumber evidence="9">3.1.21.2</ecNumber>
    </submittedName>
</protein>
<evidence type="ECO:0000256" key="2">
    <source>
        <dbReference type="ARBA" id="ARBA00005340"/>
    </source>
</evidence>
<dbReference type="PANTHER" id="PTHR21445">
    <property type="entry name" value="ENDONUCLEASE IV ENDODEOXYRIBONUCLEASE IV"/>
    <property type="match status" value="1"/>
</dbReference>
<feature type="non-terminal residue" evidence="9">
    <location>
        <position position="187"/>
    </location>
</feature>
<name>A0A3B1CN69_9ZZZZ</name>
<dbReference type="EC" id="3.1.21.2" evidence="9"/>
<dbReference type="NCBIfam" id="TIGR00587">
    <property type="entry name" value="nfo"/>
    <property type="match status" value="1"/>
</dbReference>
<dbReference type="GO" id="GO:0003677">
    <property type="term" value="F:DNA binding"/>
    <property type="evidence" value="ECO:0007669"/>
    <property type="project" value="InterPro"/>
</dbReference>
<evidence type="ECO:0000256" key="7">
    <source>
        <dbReference type="ARBA" id="ARBA00023204"/>
    </source>
</evidence>
<dbReference type="PROSITE" id="PS00729">
    <property type="entry name" value="AP_NUCLEASE_F2_1"/>
    <property type="match status" value="1"/>
</dbReference>
<gene>
    <name evidence="9" type="ORF">MNBD_NITROSPINAE03-733</name>
</gene>
<dbReference type="SUPFAM" id="SSF51658">
    <property type="entry name" value="Xylose isomerase-like"/>
    <property type="match status" value="1"/>
</dbReference>
<keyword evidence="9" id="KW-0255">Endonuclease</keyword>
<dbReference type="InterPro" id="IPR018246">
    <property type="entry name" value="AP_endonuc_F2_Zn_BS"/>
</dbReference>
<dbReference type="GO" id="GO:0003906">
    <property type="term" value="F:DNA-(apurinic or apyrimidinic site) endonuclease activity"/>
    <property type="evidence" value="ECO:0007669"/>
    <property type="project" value="TreeGrafter"/>
</dbReference>
<dbReference type="PROSITE" id="PS51432">
    <property type="entry name" value="AP_NUCLEASE_F2_4"/>
    <property type="match status" value="1"/>
</dbReference>
<dbReference type="GO" id="GO:0008270">
    <property type="term" value="F:zinc ion binding"/>
    <property type="evidence" value="ECO:0007669"/>
    <property type="project" value="InterPro"/>
</dbReference>
<dbReference type="Pfam" id="PF01261">
    <property type="entry name" value="AP_endonuc_2"/>
    <property type="match status" value="1"/>
</dbReference>
<dbReference type="GO" id="GO:0006284">
    <property type="term" value="P:base-excision repair"/>
    <property type="evidence" value="ECO:0007669"/>
    <property type="project" value="TreeGrafter"/>
</dbReference>
<dbReference type="AlphaFoldDB" id="A0A3B1CN69"/>
<dbReference type="GO" id="GO:0008833">
    <property type="term" value="F:deoxyribonuclease IV (phage-T4-induced) activity"/>
    <property type="evidence" value="ECO:0007669"/>
    <property type="project" value="UniProtKB-EC"/>
</dbReference>
<proteinExistence type="inferred from homology"/>
<keyword evidence="6" id="KW-0862">Zinc</keyword>
<keyword evidence="3" id="KW-0479">Metal-binding</keyword>
<dbReference type="PANTHER" id="PTHR21445:SF0">
    <property type="entry name" value="APURINIC-APYRIMIDINIC ENDONUCLEASE"/>
    <property type="match status" value="1"/>
</dbReference>
<keyword evidence="4" id="KW-0227">DNA damage</keyword>
<keyword evidence="9" id="KW-0540">Nuclease</keyword>
<accession>A0A3B1CN69</accession>
<comment type="similarity">
    <text evidence="2">Belongs to the AP endonuclease 2 family.</text>
</comment>
<dbReference type="InterPro" id="IPR001719">
    <property type="entry name" value="AP_endonuc_2"/>
</dbReference>
<evidence type="ECO:0000256" key="3">
    <source>
        <dbReference type="ARBA" id="ARBA00022723"/>
    </source>
</evidence>
<dbReference type="EMBL" id="UOGB01000330">
    <property type="protein sequence ID" value="VAX25444.1"/>
    <property type="molecule type" value="Genomic_DNA"/>
</dbReference>
<evidence type="ECO:0000256" key="4">
    <source>
        <dbReference type="ARBA" id="ARBA00022763"/>
    </source>
</evidence>
<sequence length="187" mass="20481">MKNLQESARPSYGSRPFGAHMSIAGGVETAPVRASAVHARSIQIFTKNNNRWAGKPLGQNQIEKFFDNSQKLGVDVFASHDCYLINLASPDKDILTKSRIAFLDEMDRADALKIPCLVFHPGAHTGSGEEAGLKKVAESIDYCVKQRPESRVALTIETTAGQGTSLGYKFEQIANIIERSNYPEKLG</sequence>
<comment type="cofactor">
    <cofactor evidence="1">
        <name>Zn(2+)</name>
        <dbReference type="ChEBI" id="CHEBI:29105"/>
    </cofactor>
</comment>
<evidence type="ECO:0000313" key="9">
    <source>
        <dbReference type="EMBL" id="VAX25444.1"/>
    </source>
</evidence>